<dbReference type="AlphaFoldDB" id="A0A0A9HES1"/>
<evidence type="ECO:0000313" key="1">
    <source>
        <dbReference type="EMBL" id="JAE35635.1"/>
    </source>
</evidence>
<name>A0A0A9HES1_ARUDO</name>
<protein>
    <submittedName>
        <fullName evidence="1">Uncharacterized protein</fullName>
    </submittedName>
</protein>
<dbReference type="EMBL" id="GBRH01162261">
    <property type="protein sequence ID" value="JAE35635.1"/>
    <property type="molecule type" value="Transcribed_RNA"/>
</dbReference>
<organism evidence="1">
    <name type="scientific">Arundo donax</name>
    <name type="common">Giant reed</name>
    <name type="synonym">Donax arundinaceus</name>
    <dbReference type="NCBI Taxonomy" id="35708"/>
    <lineage>
        <taxon>Eukaryota</taxon>
        <taxon>Viridiplantae</taxon>
        <taxon>Streptophyta</taxon>
        <taxon>Embryophyta</taxon>
        <taxon>Tracheophyta</taxon>
        <taxon>Spermatophyta</taxon>
        <taxon>Magnoliopsida</taxon>
        <taxon>Liliopsida</taxon>
        <taxon>Poales</taxon>
        <taxon>Poaceae</taxon>
        <taxon>PACMAD clade</taxon>
        <taxon>Arundinoideae</taxon>
        <taxon>Arundineae</taxon>
        <taxon>Arundo</taxon>
    </lineage>
</organism>
<sequence>MFSCKASSWIYTLMNQLS</sequence>
<accession>A0A0A9HES1</accession>
<reference evidence="1" key="2">
    <citation type="journal article" date="2015" name="Data Brief">
        <title>Shoot transcriptome of the giant reed, Arundo donax.</title>
        <authorList>
            <person name="Barrero R.A."/>
            <person name="Guerrero F.D."/>
            <person name="Moolhuijzen P."/>
            <person name="Goolsby J.A."/>
            <person name="Tidwell J."/>
            <person name="Bellgard S.E."/>
            <person name="Bellgard M.I."/>
        </authorList>
    </citation>
    <scope>NUCLEOTIDE SEQUENCE</scope>
    <source>
        <tissue evidence="1">Shoot tissue taken approximately 20 cm above the soil surface</tissue>
    </source>
</reference>
<reference evidence="1" key="1">
    <citation type="submission" date="2014-09" db="EMBL/GenBank/DDBJ databases">
        <authorList>
            <person name="Magalhaes I.L.F."/>
            <person name="Oliveira U."/>
            <person name="Santos F.R."/>
            <person name="Vidigal T.H.D.A."/>
            <person name="Brescovit A.D."/>
            <person name="Santos A.J."/>
        </authorList>
    </citation>
    <scope>NUCLEOTIDE SEQUENCE</scope>
    <source>
        <tissue evidence="1">Shoot tissue taken approximately 20 cm above the soil surface</tissue>
    </source>
</reference>
<proteinExistence type="predicted"/>